<organism evidence="9 10">
    <name type="scientific">Effrenium voratum</name>
    <dbReference type="NCBI Taxonomy" id="2562239"/>
    <lineage>
        <taxon>Eukaryota</taxon>
        <taxon>Sar</taxon>
        <taxon>Alveolata</taxon>
        <taxon>Dinophyceae</taxon>
        <taxon>Suessiales</taxon>
        <taxon>Symbiodiniaceae</taxon>
        <taxon>Effrenium</taxon>
    </lineage>
</organism>
<accession>A0AA36HLY2</accession>
<comment type="similarity">
    <text evidence="6">Belongs to the globin family.</text>
</comment>
<evidence type="ECO:0000259" key="8">
    <source>
        <dbReference type="PROSITE" id="PS01033"/>
    </source>
</evidence>
<reference evidence="9" key="1">
    <citation type="submission" date="2023-08" db="EMBL/GenBank/DDBJ databases">
        <authorList>
            <person name="Chen Y."/>
            <person name="Shah S."/>
            <person name="Dougan E. K."/>
            <person name="Thang M."/>
            <person name="Chan C."/>
        </authorList>
    </citation>
    <scope>NUCLEOTIDE SEQUENCE</scope>
</reference>
<dbReference type="PANTHER" id="PTHR46458:SF1">
    <property type="entry name" value="GEO09476P1"/>
    <property type="match status" value="1"/>
</dbReference>
<dbReference type="SUPFAM" id="SSF46458">
    <property type="entry name" value="Globin-like"/>
    <property type="match status" value="1"/>
</dbReference>
<dbReference type="GO" id="GO:0020037">
    <property type="term" value="F:heme binding"/>
    <property type="evidence" value="ECO:0007669"/>
    <property type="project" value="InterPro"/>
</dbReference>
<dbReference type="GO" id="GO:0046872">
    <property type="term" value="F:metal ion binding"/>
    <property type="evidence" value="ECO:0007669"/>
    <property type="project" value="UniProtKB-KW"/>
</dbReference>
<dbReference type="EMBL" id="CAUJNA010000089">
    <property type="protein sequence ID" value="CAJ1371591.1"/>
    <property type="molecule type" value="Genomic_DNA"/>
</dbReference>
<feature type="region of interest" description="Disordered" evidence="7">
    <location>
        <begin position="84"/>
        <end position="103"/>
    </location>
</feature>
<evidence type="ECO:0000256" key="1">
    <source>
        <dbReference type="ARBA" id="ARBA00022448"/>
    </source>
</evidence>
<keyword evidence="3 6" id="KW-0561">Oxygen transport</keyword>
<protein>
    <recommendedName>
        <fullName evidence="8">Globin domain-containing protein</fullName>
    </recommendedName>
</protein>
<feature type="domain" description="Globin" evidence="8">
    <location>
        <begin position="1"/>
        <end position="70"/>
    </location>
</feature>
<evidence type="ECO:0000256" key="4">
    <source>
        <dbReference type="ARBA" id="ARBA00022723"/>
    </source>
</evidence>
<dbReference type="Proteomes" id="UP001178507">
    <property type="component" value="Unassembled WGS sequence"/>
</dbReference>
<dbReference type="InterPro" id="IPR000971">
    <property type="entry name" value="Globin"/>
</dbReference>
<keyword evidence="2 6" id="KW-0349">Heme</keyword>
<dbReference type="InterPro" id="IPR050532">
    <property type="entry name" value="Globin-like_OT"/>
</dbReference>
<keyword evidence="4" id="KW-0479">Metal-binding</keyword>
<evidence type="ECO:0000256" key="5">
    <source>
        <dbReference type="ARBA" id="ARBA00023004"/>
    </source>
</evidence>
<dbReference type="InterPro" id="IPR009050">
    <property type="entry name" value="Globin-like_sf"/>
</dbReference>
<dbReference type="Pfam" id="PF00042">
    <property type="entry name" value="Globin"/>
    <property type="match status" value="1"/>
</dbReference>
<proteinExistence type="inferred from homology"/>
<sequence length="142" mass="15768">MDTEKLVPMLQQLGARHVGYGLKGHCFNIASKVLIEVLAEWLGDSFTKEVENAWVMVSGFMVATMYAGFSQAKWGVQNKEMQLKDSSAPVSTTASDIDSKSASRQITPFDDEHDVKDFDGPLDLQHLKLRSEVCPEFEASLI</sequence>
<evidence type="ECO:0000256" key="6">
    <source>
        <dbReference type="RuleBase" id="RU000356"/>
    </source>
</evidence>
<dbReference type="GO" id="GO:0005344">
    <property type="term" value="F:oxygen carrier activity"/>
    <property type="evidence" value="ECO:0007669"/>
    <property type="project" value="UniProtKB-KW"/>
</dbReference>
<dbReference type="PROSITE" id="PS01033">
    <property type="entry name" value="GLOBIN"/>
    <property type="match status" value="1"/>
</dbReference>
<evidence type="ECO:0000256" key="7">
    <source>
        <dbReference type="SAM" id="MobiDB-lite"/>
    </source>
</evidence>
<dbReference type="InterPro" id="IPR012292">
    <property type="entry name" value="Globin/Proto"/>
</dbReference>
<dbReference type="Gene3D" id="1.10.490.10">
    <property type="entry name" value="Globins"/>
    <property type="match status" value="1"/>
</dbReference>
<evidence type="ECO:0000313" key="9">
    <source>
        <dbReference type="EMBL" id="CAJ1371591.1"/>
    </source>
</evidence>
<dbReference type="AlphaFoldDB" id="A0AA36HLY2"/>
<keyword evidence="1 6" id="KW-0813">Transport</keyword>
<evidence type="ECO:0000256" key="2">
    <source>
        <dbReference type="ARBA" id="ARBA00022617"/>
    </source>
</evidence>
<name>A0AA36HLY2_9DINO</name>
<comment type="caution">
    <text evidence="9">The sequence shown here is derived from an EMBL/GenBank/DDBJ whole genome shotgun (WGS) entry which is preliminary data.</text>
</comment>
<keyword evidence="10" id="KW-1185">Reference proteome</keyword>
<keyword evidence="5" id="KW-0408">Iron</keyword>
<gene>
    <name evidence="9" type="ORF">EVOR1521_LOCUS1881</name>
</gene>
<evidence type="ECO:0000256" key="3">
    <source>
        <dbReference type="ARBA" id="ARBA00022621"/>
    </source>
</evidence>
<dbReference type="PANTHER" id="PTHR46458">
    <property type="entry name" value="BLR2807 PROTEIN"/>
    <property type="match status" value="1"/>
</dbReference>
<evidence type="ECO:0000313" key="10">
    <source>
        <dbReference type="Proteomes" id="UP001178507"/>
    </source>
</evidence>
<dbReference type="GO" id="GO:0019825">
    <property type="term" value="F:oxygen binding"/>
    <property type="evidence" value="ECO:0007669"/>
    <property type="project" value="InterPro"/>
</dbReference>